<organism evidence="4 5">
    <name type="scientific">Nocardia seriolae</name>
    <dbReference type="NCBI Taxonomy" id="37332"/>
    <lineage>
        <taxon>Bacteria</taxon>
        <taxon>Bacillati</taxon>
        <taxon>Actinomycetota</taxon>
        <taxon>Actinomycetes</taxon>
        <taxon>Mycobacteriales</taxon>
        <taxon>Nocardiaceae</taxon>
        <taxon>Nocardia</taxon>
    </lineage>
</organism>
<proteinExistence type="predicted"/>
<feature type="transmembrane region" description="Helical" evidence="2">
    <location>
        <begin position="21"/>
        <end position="42"/>
    </location>
</feature>
<evidence type="ECO:0000313" key="5">
    <source>
        <dbReference type="Proteomes" id="UP000037179"/>
    </source>
</evidence>
<sequence length="561" mass="55237">MTSCTPAHGESPRAPLPRPSTVALLAVIALVAAIFTAGPAAAAGGVSATATVGGRAIAGANASNPVRLDPKKVVLVVVEVTNGTAKPVSVRRVDLAGHVLGLNFYSYSTTVELTVAAGKSDKLTYRLDPAGLDGQATGLIGSDLTLIGADGKPLTAVHTVVDVRGSLMSVYGLFGIIIAVLTGLAIADAALTVARHRLSANRWQRGLRLLAPGLGIGLMIGFTASVARWWVPGTELWLTLAGVVAWLFFLAGYLSPTPGRSDDLGLDPEDLAAARELDARGFAASVPGAPVGAGMSQPGGPHPGIGGPDPALFPVPGPNPPYGGTYPDLPAPGQPGGTFRDLDIRGANPADAATRVVPGAPVGPPAARVFPGGPAPDAAGRDFYSGETTRMTRPGFGGAYPGGGPLASAMTPPSGETAVVPKGSDPAGTIAPSAPGTIAPSGPATIAPSGPVTIAPPGPGTVGSPGPGAVAASGTGSGGLPAVSRPPDGPGSEPFRCSASGVEESTMGYPSGVQRPRPPGGRGETTFGRGVDLGKPGEEGDEPTIRSAPGGKGSGDGGTGT</sequence>
<reference evidence="5" key="1">
    <citation type="submission" date="2015-07" db="EMBL/GenBank/DDBJ databases">
        <title>Nocardia seriolae U-1 whole genome shotgun sequence.</title>
        <authorList>
            <person name="Imajoh M."/>
            <person name="Fukumoto Y."/>
            <person name="Sukeda M."/>
            <person name="Yamane J."/>
            <person name="Yamasaki K."/>
            <person name="Shimizu M."/>
            <person name="Ohnishi K."/>
            <person name="Oshima S."/>
        </authorList>
    </citation>
    <scope>NUCLEOTIDE SEQUENCE [LARGE SCALE GENOMIC DNA]</scope>
    <source>
        <strain evidence="5">U-1</strain>
    </source>
</reference>
<keyword evidence="2" id="KW-0812">Transmembrane</keyword>
<keyword evidence="2" id="KW-1133">Transmembrane helix</keyword>
<evidence type="ECO:0000256" key="2">
    <source>
        <dbReference type="SAM" id="Phobius"/>
    </source>
</evidence>
<dbReference type="Proteomes" id="UP000180166">
    <property type="component" value="Chromosome"/>
</dbReference>
<feature type="region of interest" description="Disordered" evidence="1">
    <location>
        <begin position="410"/>
        <end position="561"/>
    </location>
</feature>
<feature type="transmembrane region" description="Helical" evidence="2">
    <location>
        <begin position="236"/>
        <end position="254"/>
    </location>
</feature>
<reference evidence="3 6" key="3">
    <citation type="submission" date="2016-10" db="EMBL/GenBank/DDBJ databases">
        <title>Genome sequence of Nocardia seriolae strain EM150506, isolated from Anguila japonica.</title>
        <authorList>
            <person name="Han H.-J."/>
        </authorList>
    </citation>
    <scope>NUCLEOTIDE SEQUENCE [LARGE SCALE GENOMIC DNA]</scope>
    <source>
        <strain evidence="3 6">EM150506</strain>
    </source>
</reference>
<feature type="transmembrane region" description="Helical" evidence="2">
    <location>
        <begin position="206"/>
        <end position="230"/>
    </location>
</feature>
<evidence type="ECO:0000256" key="1">
    <source>
        <dbReference type="SAM" id="MobiDB-lite"/>
    </source>
</evidence>
<evidence type="ECO:0000313" key="4">
    <source>
        <dbReference type="EMBL" id="GAP27517.1"/>
    </source>
</evidence>
<dbReference type="EMBL" id="BBYQ01000019">
    <property type="protein sequence ID" value="GAP27517.1"/>
    <property type="molecule type" value="Genomic_DNA"/>
</dbReference>
<evidence type="ECO:0000313" key="3">
    <source>
        <dbReference type="EMBL" id="APB00906.1"/>
    </source>
</evidence>
<accession>A0A0B8N103</accession>
<reference evidence="4 5" key="2">
    <citation type="journal article" date="2016" name="Genome Announc.">
        <title>Draft Genome Sequence of Erythromycin- and Oxytetracycline-Sensitive Nocardia seriolae Strain U-1 (NBRC 110359).</title>
        <authorList>
            <person name="Imajoh M."/>
            <person name="Sukeda M."/>
            <person name="Shimizu M."/>
            <person name="Yamane J."/>
            <person name="Ohnishi K."/>
            <person name="Oshima S."/>
        </authorList>
    </citation>
    <scope>NUCLEOTIDE SEQUENCE [LARGE SCALE GENOMIC DNA]</scope>
    <source>
        <strain evidence="4 5">U-1</strain>
    </source>
</reference>
<dbReference type="Proteomes" id="UP000037179">
    <property type="component" value="Unassembled WGS sequence"/>
</dbReference>
<dbReference type="RefSeq" id="WP_052486574.1">
    <property type="nucleotide sequence ID" value="NZ_AP017900.1"/>
</dbReference>
<feature type="transmembrane region" description="Helical" evidence="2">
    <location>
        <begin position="170"/>
        <end position="194"/>
    </location>
</feature>
<name>A0A0B8N103_9NOCA</name>
<keyword evidence="5" id="KW-1185">Reference proteome</keyword>
<feature type="compositionally biased region" description="Gly residues" evidence="1">
    <location>
        <begin position="550"/>
        <end position="561"/>
    </location>
</feature>
<gene>
    <name evidence="3" type="ORF">NS506_06875</name>
    <name evidence="4" type="ORF">NSK11_contig00019-0020</name>
</gene>
<dbReference type="KEGG" id="nsr:NS506_06875"/>
<dbReference type="OrthoDB" id="4523084at2"/>
<dbReference type="AlphaFoldDB" id="A0A0B8N103"/>
<evidence type="ECO:0000313" key="6">
    <source>
        <dbReference type="Proteomes" id="UP000180166"/>
    </source>
</evidence>
<protein>
    <submittedName>
        <fullName evidence="4">Uncharacterized protein</fullName>
    </submittedName>
</protein>
<keyword evidence="2" id="KW-0472">Membrane</keyword>
<dbReference type="EMBL" id="CP017839">
    <property type="protein sequence ID" value="APB00906.1"/>
    <property type="molecule type" value="Genomic_DNA"/>
</dbReference>